<comment type="caution">
    <text evidence="1">The sequence shown here is derived from an EMBL/GenBank/DDBJ whole genome shotgun (WGS) entry which is preliminary data.</text>
</comment>
<accession>A0A7J5ZZ12</accession>
<reference evidence="1 2" key="1">
    <citation type="submission" date="2020-02" db="EMBL/GenBank/DDBJ databases">
        <title>A chromosome-scale genome assembly of the black bullhead catfish (Ameiurus melas).</title>
        <authorList>
            <person name="Wen M."/>
            <person name="Zham M."/>
            <person name="Cabau C."/>
            <person name="Klopp C."/>
            <person name="Donnadieu C."/>
            <person name="Roques C."/>
            <person name="Bouchez O."/>
            <person name="Lampietro C."/>
            <person name="Jouanno E."/>
            <person name="Herpin A."/>
            <person name="Louis A."/>
            <person name="Berthelot C."/>
            <person name="Parey E."/>
            <person name="Roest-Crollius H."/>
            <person name="Braasch I."/>
            <person name="Postlethwait J."/>
            <person name="Robinson-Rechavi M."/>
            <person name="Echchiki A."/>
            <person name="Begum T."/>
            <person name="Montfort J."/>
            <person name="Schartl M."/>
            <person name="Bobe J."/>
            <person name="Guiguen Y."/>
        </authorList>
    </citation>
    <scope>NUCLEOTIDE SEQUENCE [LARGE SCALE GENOMIC DNA]</scope>
    <source>
        <strain evidence="1">M_S1</strain>
        <tissue evidence="1">Blood</tissue>
    </source>
</reference>
<gene>
    <name evidence="1" type="ORF">AMELA_G00223940</name>
</gene>
<name>A0A7J5ZZ12_AMEME</name>
<organism evidence="1 2">
    <name type="scientific">Ameiurus melas</name>
    <name type="common">Black bullhead</name>
    <name type="synonym">Silurus melas</name>
    <dbReference type="NCBI Taxonomy" id="219545"/>
    <lineage>
        <taxon>Eukaryota</taxon>
        <taxon>Metazoa</taxon>
        <taxon>Chordata</taxon>
        <taxon>Craniata</taxon>
        <taxon>Vertebrata</taxon>
        <taxon>Euteleostomi</taxon>
        <taxon>Actinopterygii</taxon>
        <taxon>Neopterygii</taxon>
        <taxon>Teleostei</taxon>
        <taxon>Ostariophysi</taxon>
        <taxon>Siluriformes</taxon>
        <taxon>Ictaluridae</taxon>
        <taxon>Ameiurus</taxon>
    </lineage>
</organism>
<dbReference type="EMBL" id="JAAGNN010000020">
    <property type="protein sequence ID" value="KAF4075872.1"/>
    <property type="molecule type" value="Genomic_DNA"/>
</dbReference>
<feature type="non-terminal residue" evidence="1">
    <location>
        <position position="52"/>
    </location>
</feature>
<dbReference type="AlphaFoldDB" id="A0A7J5ZZ12"/>
<evidence type="ECO:0000313" key="2">
    <source>
        <dbReference type="Proteomes" id="UP000593565"/>
    </source>
</evidence>
<sequence length="52" mass="6078">MVFSGGPMSRSMRTQQHQQRSFRRRWFSVFIAMFLILSTSTTCAQCTTVEQD</sequence>
<protein>
    <submittedName>
        <fullName evidence="1">Uncharacterized protein</fullName>
    </submittedName>
</protein>
<keyword evidence="2" id="KW-1185">Reference proteome</keyword>
<dbReference type="Proteomes" id="UP000593565">
    <property type="component" value="Unassembled WGS sequence"/>
</dbReference>
<proteinExistence type="predicted"/>
<evidence type="ECO:0000313" key="1">
    <source>
        <dbReference type="EMBL" id="KAF4075872.1"/>
    </source>
</evidence>